<protein>
    <submittedName>
        <fullName evidence="10">Putative membrane protein YccC</fullName>
    </submittedName>
</protein>
<keyword evidence="3 7" id="KW-0812">Transmembrane</keyword>
<dbReference type="Pfam" id="PF13515">
    <property type="entry name" value="FUSC_2"/>
    <property type="match status" value="1"/>
</dbReference>
<feature type="transmembrane region" description="Helical" evidence="7">
    <location>
        <begin position="520"/>
        <end position="541"/>
    </location>
</feature>
<comment type="similarity">
    <text evidence="6">Belongs to the YccS/YhfK family.</text>
</comment>
<keyword evidence="4 7" id="KW-1133">Transmembrane helix</keyword>
<organism evidence="10 11">
    <name type="scientific">Dyadobacter jejuensis</name>
    <dbReference type="NCBI Taxonomy" id="1082580"/>
    <lineage>
        <taxon>Bacteria</taxon>
        <taxon>Pseudomonadati</taxon>
        <taxon>Bacteroidota</taxon>
        <taxon>Cytophagia</taxon>
        <taxon>Cytophagales</taxon>
        <taxon>Spirosomataceae</taxon>
        <taxon>Dyadobacter</taxon>
    </lineage>
</organism>
<dbReference type="Pfam" id="PF12805">
    <property type="entry name" value="FUSC-like"/>
    <property type="match status" value="1"/>
</dbReference>
<reference evidence="10 11" key="1">
    <citation type="submission" date="2018-03" db="EMBL/GenBank/DDBJ databases">
        <title>Genomic Encyclopedia of Archaeal and Bacterial Type Strains, Phase II (KMG-II): from individual species to whole genera.</title>
        <authorList>
            <person name="Goeker M."/>
        </authorList>
    </citation>
    <scope>NUCLEOTIDE SEQUENCE [LARGE SCALE GENOMIC DNA]</scope>
    <source>
        <strain evidence="10 11">DSM 100346</strain>
    </source>
</reference>
<dbReference type="RefSeq" id="WP_109675184.1">
    <property type="nucleotide sequence ID" value="NZ_QGDT01000007.1"/>
</dbReference>
<comment type="subcellular location">
    <subcellularLocation>
        <location evidence="1">Cell membrane</location>
        <topology evidence="1">Multi-pass membrane protein</topology>
    </subcellularLocation>
</comment>
<evidence type="ECO:0000256" key="1">
    <source>
        <dbReference type="ARBA" id="ARBA00004651"/>
    </source>
</evidence>
<feature type="transmembrane region" description="Helical" evidence="7">
    <location>
        <begin position="469"/>
        <end position="485"/>
    </location>
</feature>
<feature type="domain" description="Integral membrane bound transporter" evidence="9">
    <location>
        <begin position="408"/>
        <end position="533"/>
    </location>
</feature>
<feature type="transmembrane region" description="Helical" evidence="7">
    <location>
        <begin position="138"/>
        <end position="158"/>
    </location>
</feature>
<accession>A0A316AI67</accession>
<evidence type="ECO:0000256" key="4">
    <source>
        <dbReference type="ARBA" id="ARBA00022989"/>
    </source>
</evidence>
<sequence length="748" mass="86389">MNYLDEFKKFISSYQLSAGIRITLGAVLPSLILQHYNLLSEYIAFPLGTLLLGATDSPGPYARRRNALLIAIGTYFLVALVTDLLRDYPFIIFVEIIFFGVFFSLAGVYGNRANNIGLIALLVFVFNIDDHLSRDLGLRTVLIFSLGGLWYFILFLVLQKLRPYVLIRQLLGENFVELGKLLSIKSGYYATKPKYEELFSQMVHQQVILRENHQNLREILFKTREFVNESNTTSRTLMLMFLDSIDLFERILNSQQDYHHLHEAFEETKILRLFGTYLRWLSEEIQQIGIAVQSGTPSKPKHNLDLAFNKCARSFDSLRERRMDHENIEDFIMLRQILNRMQDITERIKKLHRATSFDSKLGQTLDVNVNLENFIPKQDYHPRILLDNLSLKSAHFRHAIRVTLALLIAYLISITFEFGHGYWVLLTIVTIMKPAFSLTKQRNIYRIGGTFTGLIIGFGLLYFVQDGTALFLVLMFSMITAYTFLKVNYFIASTSITLYVILCFYFIHPDNLHGVLQDRAVDTALGSLIAFVVSYYVLPLWEYAQINQYLKGALLANRAYFDIVSLRYTGQHVEIGRVKEERKNAIIAMANLSDNFEKMLSEPKRQQPHMEEYHQFVATSHMLTSYVASLSFYMETTDFDDFKSEFEAMIRQIDRQFEVAVNILEGRTVDPIDLTREALPQNQKLVQLLANRKKEVRELGITHSAQGTDRKRISDLMTINGLFELISTITIDEIKILQVIMKNNTGHN</sequence>
<feature type="transmembrane region" description="Helical" evidence="7">
    <location>
        <begin position="38"/>
        <end position="55"/>
    </location>
</feature>
<keyword evidence="2" id="KW-1003">Cell membrane</keyword>
<evidence type="ECO:0000256" key="7">
    <source>
        <dbReference type="SAM" id="Phobius"/>
    </source>
</evidence>
<keyword evidence="5 7" id="KW-0472">Membrane</keyword>
<name>A0A316AI67_9BACT</name>
<evidence type="ECO:0000313" key="11">
    <source>
        <dbReference type="Proteomes" id="UP000245880"/>
    </source>
</evidence>
<dbReference type="Proteomes" id="UP000245880">
    <property type="component" value="Unassembled WGS sequence"/>
</dbReference>
<proteinExistence type="inferred from homology"/>
<feature type="transmembrane region" description="Helical" evidence="7">
    <location>
        <begin position="91"/>
        <end position="109"/>
    </location>
</feature>
<evidence type="ECO:0000256" key="5">
    <source>
        <dbReference type="ARBA" id="ARBA00023136"/>
    </source>
</evidence>
<feature type="transmembrane region" description="Helical" evidence="7">
    <location>
        <begin position="490"/>
        <end position="508"/>
    </location>
</feature>
<dbReference type="PANTHER" id="PTHR30509">
    <property type="entry name" value="P-HYDROXYBENZOIC ACID EFFLUX PUMP SUBUNIT-RELATED"/>
    <property type="match status" value="1"/>
</dbReference>
<gene>
    <name evidence="10" type="ORF">CLV98_107153</name>
</gene>
<evidence type="ECO:0000259" key="8">
    <source>
        <dbReference type="Pfam" id="PF12805"/>
    </source>
</evidence>
<dbReference type="GO" id="GO:0005886">
    <property type="term" value="C:plasma membrane"/>
    <property type="evidence" value="ECO:0007669"/>
    <property type="project" value="UniProtKB-SubCell"/>
</dbReference>
<feature type="transmembrane region" description="Helical" evidence="7">
    <location>
        <begin position="399"/>
        <end position="416"/>
    </location>
</feature>
<evidence type="ECO:0000259" key="9">
    <source>
        <dbReference type="Pfam" id="PF13515"/>
    </source>
</evidence>
<evidence type="ECO:0000256" key="2">
    <source>
        <dbReference type="ARBA" id="ARBA00022475"/>
    </source>
</evidence>
<dbReference type="AlphaFoldDB" id="A0A316AI67"/>
<dbReference type="OrthoDB" id="8670769at2"/>
<dbReference type="EMBL" id="QGDT01000007">
    <property type="protein sequence ID" value="PWJ57445.1"/>
    <property type="molecule type" value="Genomic_DNA"/>
</dbReference>
<evidence type="ECO:0000256" key="6">
    <source>
        <dbReference type="ARBA" id="ARBA00043993"/>
    </source>
</evidence>
<feature type="domain" description="Integral membrane protein YccS N-terminal" evidence="8">
    <location>
        <begin position="69"/>
        <end position="345"/>
    </location>
</feature>
<keyword evidence="11" id="KW-1185">Reference proteome</keyword>
<dbReference type="PANTHER" id="PTHR30509:SF8">
    <property type="entry name" value="INNER MEMBRANE PROTEIN YCCS"/>
    <property type="match status" value="1"/>
</dbReference>
<feature type="transmembrane region" description="Helical" evidence="7">
    <location>
        <begin position="444"/>
        <end position="463"/>
    </location>
</feature>
<feature type="transmembrane region" description="Helical" evidence="7">
    <location>
        <begin position="67"/>
        <end position="85"/>
    </location>
</feature>
<evidence type="ECO:0000313" key="10">
    <source>
        <dbReference type="EMBL" id="PWJ57445.1"/>
    </source>
</evidence>
<dbReference type="InterPro" id="IPR049453">
    <property type="entry name" value="Memb_transporter_dom"/>
</dbReference>
<comment type="caution">
    <text evidence="10">The sequence shown here is derived from an EMBL/GenBank/DDBJ whole genome shotgun (WGS) entry which is preliminary data.</text>
</comment>
<evidence type="ECO:0000256" key="3">
    <source>
        <dbReference type="ARBA" id="ARBA00022692"/>
    </source>
</evidence>
<dbReference type="InterPro" id="IPR032692">
    <property type="entry name" value="YccS_N"/>
</dbReference>